<keyword evidence="3" id="KW-1185">Reference proteome</keyword>
<accession>H0I1R4</accession>
<dbReference type="Proteomes" id="UP000003250">
    <property type="component" value="Unassembled WGS sequence"/>
</dbReference>
<evidence type="ECO:0000313" key="2">
    <source>
        <dbReference type="EMBL" id="EHK53054.1"/>
    </source>
</evidence>
<gene>
    <name evidence="2" type="ORF">MAXJ12_32009</name>
</gene>
<reference evidence="2 3" key="1">
    <citation type="journal article" date="2012" name="J. Bacteriol.">
        <title>Draft Genome Sequence of Mesorhizobium alhagi CCNWXJ12-2T, a Novel Salt-Resistant Species Isolated from the Desert of Northwestern China.</title>
        <authorList>
            <person name="Zhou M."/>
            <person name="Chen W."/>
            <person name="Chen H."/>
            <person name="Wei G."/>
        </authorList>
    </citation>
    <scope>NUCLEOTIDE SEQUENCE [LARGE SCALE GENOMIC DNA]</scope>
    <source>
        <strain evidence="2 3">CCNWXJ12-2</strain>
    </source>
</reference>
<keyword evidence="1" id="KW-0732">Signal</keyword>
<organism evidence="2 3">
    <name type="scientific">Mesorhizobium alhagi CCNWXJ12-2</name>
    <dbReference type="NCBI Taxonomy" id="1107882"/>
    <lineage>
        <taxon>Bacteria</taxon>
        <taxon>Pseudomonadati</taxon>
        <taxon>Pseudomonadota</taxon>
        <taxon>Alphaproteobacteria</taxon>
        <taxon>Hyphomicrobiales</taxon>
        <taxon>Phyllobacteriaceae</taxon>
        <taxon>Allomesorhizobium</taxon>
    </lineage>
</organism>
<dbReference type="EMBL" id="AHAM01000289">
    <property type="protein sequence ID" value="EHK53054.1"/>
    <property type="molecule type" value="Genomic_DNA"/>
</dbReference>
<proteinExistence type="predicted"/>
<feature type="chain" id="PRO_5003534288" description="TonB C-terminal domain-containing protein" evidence="1">
    <location>
        <begin position="21"/>
        <end position="109"/>
    </location>
</feature>
<sequence>MVNRVLGILVMSAVATTASAGDSLNQYILERAASCWTTPTAMRGISFSADVHVSFTREGHVSAIEVVDVEPQTETFKGLANDFAEALKRCSPYVTEGMNEMNLTLSWPL</sequence>
<protein>
    <recommendedName>
        <fullName evidence="4">TonB C-terminal domain-containing protein</fullName>
    </recommendedName>
</protein>
<dbReference type="RefSeq" id="WP_008839971.1">
    <property type="nucleotide sequence ID" value="NZ_AHAM01000289.1"/>
</dbReference>
<dbReference type="AlphaFoldDB" id="H0I1R4"/>
<evidence type="ECO:0000256" key="1">
    <source>
        <dbReference type="SAM" id="SignalP"/>
    </source>
</evidence>
<evidence type="ECO:0000313" key="3">
    <source>
        <dbReference type="Proteomes" id="UP000003250"/>
    </source>
</evidence>
<dbReference type="Gene3D" id="3.30.1150.10">
    <property type="match status" value="1"/>
</dbReference>
<feature type="signal peptide" evidence="1">
    <location>
        <begin position="1"/>
        <end position="20"/>
    </location>
</feature>
<evidence type="ECO:0008006" key="4">
    <source>
        <dbReference type="Google" id="ProtNLM"/>
    </source>
</evidence>
<dbReference type="PATRIC" id="fig|1107882.3.peg.6193"/>
<name>H0I1R4_9HYPH</name>
<dbReference type="OrthoDB" id="9914104at2"/>